<dbReference type="AlphaFoldDB" id="A0A2T0LXQ4"/>
<evidence type="ECO:0008006" key="3">
    <source>
        <dbReference type="Google" id="ProtNLM"/>
    </source>
</evidence>
<dbReference type="Proteomes" id="UP000238312">
    <property type="component" value="Unassembled WGS sequence"/>
</dbReference>
<organism evidence="1 2">
    <name type="scientific">Nonomuraea fuscirosea</name>
    <dbReference type="NCBI Taxonomy" id="1291556"/>
    <lineage>
        <taxon>Bacteria</taxon>
        <taxon>Bacillati</taxon>
        <taxon>Actinomycetota</taxon>
        <taxon>Actinomycetes</taxon>
        <taxon>Streptosporangiales</taxon>
        <taxon>Streptosporangiaceae</taxon>
        <taxon>Nonomuraea</taxon>
    </lineage>
</organism>
<keyword evidence="2" id="KW-1185">Reference proteome</keyword>
<evidence type="ECO:0000313" key="2">
    <source>
        <dbReference type="Proteomes" id="UP000238312"/>
    </source>
</evidence>
<name>A0A2T0LXQ4_9ACTN</name>
<sequence>MATTRPAKLGQPFTRWSIRKLLDYLHRLPGRAITIGQEALRTLLTRRWITFQRTKTWKESLDPDFEAKLDRIEYALAQRPERTFAFDEFGPLGIRPTAGSGWAPQGEPVRLPATSRRTHGVTYFHGCYSVGDDLLWGINHRRKSSDHTWAALKSIRAARPDGAPIYVLTVPRAEAALRPGQGRTGVSSAREMRILRAHSQMLDLRLHSPRRAVRVSISAWGCSSWLDRECSRASIRPRSQLPGLGLAQRRAGSCPPRGAGPEGGVGAVALVPHRAYGRFHEAAYVGAEAAIAQRQEVMPR</sequence>
<gene>
    <name evidence="1" type="ORF">B0I32_14049</name>
</gene>
<dbReference type="EMBL" id="PVNG01000040">
    <property type="protein sequence ID" value="PRX48804.1"/>
    <property type="molecule type" value="Genomic_DNA"/>
</dbReference>
<proteinExistence type="predicted"/>
<comment type="caution">
    <text evidence="1">The sequence shown here is derived from an EMBL/GenBank/DDBJ whole genome shotgun (WGS) entry which is preliminary data.</text>
</comment>
<accession>A0A2T0LXQ4</accession>
<reference evidence="1 2" key="1">
    <citation type="submission" date="2018-03" db="EMBL/GenBank/DDBJ databases">
        <title>Genomic Encyclopedia of Type Strains, Phase III (KMG-III): the genomes of soil and plant-associated and newly described type strains.</title>
        <authorList>
            <person name="Whitman W."/>
        </authorList>
    </citation>
    <scope>NUCLEOTIDE SEQUENCE [LARGE SCALE GENOMIC DNA]</scope>
    <source>
        <strain evidence="1 2">CGMCC 4.7104</strain>
    </source>
</reference>
<protein>
    <recommendedName>
        <fullName evidence="3">DDE superfamily endonuclease</fullName>
    </recommendedName>
</protein>
<evidence type="ECO:0000313" key="1">
    <source>
        <dbReference type="EMBL" id="PRX48804.1"/>
    </source>
</evidence>